<dbReference type="AlphaFoldDB" id="A0A3E5G4A1"/>
<evidence type="ECO:0000313" key="7">
    <source>
        <dbReference type="Proteomes" id="UP000095606"/>
    </source>
</evidence>
<dbReference type="InterPro" id="IPR024480">
    <property type="entry name" value="DUF3868"/>
</dbReference>
<gene>
    <name evidence="4" type="ORF">ERS852461_03436</name>
    <name evidence="5" type="ORF">NXW97_09375</name>
    <name evidence="6" type="ORF">NXY30_11095</name>
</gene>
<dbReference type="SUPFAM" id="SSF103088">
    <property type="entry name" value="OmpA-like"/>
    <property type="match status" value="1"/>
</dbReference>
<dbReference type="EMBL" id="CP103141">
    <property type="protein sequence ID" value="UVQ76867.1"/>
    <property type="molecule type" value="Genomic_DNA"/>
</dbReference>
<evidence type="ECO:0000313" key="4">
    <source>
        <dbReference type="EMBL" id="CUP80950.1"/>
    </source>
</evidence>
<evidence type="ECO:0000313" key="5">
    <source>
        <dbReference type="EMBL" id="MCS2792214.1"/>
    </source>
</evidence>
<dbReference type="EMBL" id="CZAE01000018">
    <property type="protein sequence ID" value="CUP80950.1"/>
    <property type="molecule type" value="Genomic_DNA"/>
</dbReference>
<sequence length="485" mass="55040">MKKILCILFCLLPVLGGKAQTLYRDQVRIEKESITRNEDNNVLSIDMDIVMQENLKLSSNHVATLTPFLESNGRTKILPSIVVYGRKREIVNRRNNITPTPESIYSTIRRKHNKEQIVNYRQQFQFEAWMRDAEMKLNIDVCGCCDLQEETGGELITRLNISPLQIQPSISYITPQAEAVKHRAIEGSAFLDFPVNKTIIYPEYRRNTAELAKIRATIDSVRNDDKTTLSSIRIHGYASPEGSYANNTRLAKGRTQALVDYVTSYYKFDTKLITSEYTSEDWDGFRKFIVASSLEKKDDILKLMDDSTLDIDKKERQIAQLAGPQTYKYILEECYPALRHSDYTVNYTVRGFNLEETKEIIKTRPQLLSLQEIYRIAESCQPGSEEFNHSFQVAATMFPDDPIANLNAGAMEIQKGGDLTAAKKHLAKADQKAAETQNNLGVIALLEGNYDAAEKYFNAAKAAGLATQADANLKELKRKKNYPTK</sequence>
<protein>
    <submittedName>
        <fullName evidence="5">DUF3868 domain-containing protein</fullName>
    </submittedName>
    <submittedName>
        <fullName evidence="4">OmpA family</fullName>
    </submittedName>
</protein>
<dbReference type="Gene3D" id="1.25.40.10">
    <property type="entry name" value="Tetratricopeptide repeat domain"/>
    <property type="match status" value="1"/>
</dbReference>
<evidence type="ECO:0000256" key="2">
    <source>
        <dbReference type="SAM" id="SignalP"/>
    </source>
</evidence>
<keyword evidence="8" id="KW-1185">Reference proteome</keyword>
<dbReference type="Proteomes" id="UP001060104">
    <property type="component" value="Chromosome"/>
</dbReference>
<name>A0A3E5G4A1_9BACE</name>
<dbReference type="InterPro" id="IPR036737">
    <property type="entry name" value="OmpA-like_sf"/>
</dbReference>
<keyword evidence="2" id="KW-0732">Signal</keyword>
<dbReference type="Gene3D" id="3.30.1330.60">
    <property type="entry name" value="OmpA-like domain"/>
    <property type="match status" value="1"/>
</dbReference>
<accession>A0A174RD35</accession>
<feature type="signal peptide" evidence="2">
    <location>
        <begin position="1"/>
        <end position="19"/>
    </location>
</feature>
<accession>A0A3E5G4A1</accession>
<dbReference type="InterPro" id="IPR011990">
    <property type="entry name" value="TPR-like_helical_dom_sf"/>
</dbReference>
<evidence type="ECO:0000256" key="1">
    <source>
        <dbReference type="SAM" id="Coils"/>
    </source>
</evidence>
<reference evidence="5" key="2">
    <citation type="submission" date="2022-08" db="EMBL/GenBank/DDBJ databases">
        <title>Genome Sequencing of Bacteroides fragilis Group Isolates with Nanopore Technology.</title>
        <authorList>
            <person name="Tisza M.J."/>
            <person name="Smith D."/>
            <person name="Dekker J.P."/>
        </authorList>
    </citation>
    <scope>NUCLEOTIDE SEQUENCE</scope>
    <source>
        <strain evidence="5">BFG-351</strain>
        <strain evidence="6">BFG-527</strain>
    </source>
</reference>
<reference evidence="4 7" key="1">
    <citation type="submission" date="2015-09" db="EMBL/GenBank/DDBJ databases">
        <authorList>
            <consortium name="Pathogen Informatics"/>
        </authorList>
    </citation>
    <scope>NUCLEOTIDE SEQUENCE [LARGE SCALE GENOMIC DNA]</scope>
    <source>
        <strain evidence="4 7">2789STDY5834846</strain>
    </source>
</reference>
<feature type="domain" description="DUF3868" evidence="3">
    <location>
        <begin position="7"/>
        <end position="97"/>
    </location>
</feature>
<evidence type="ECO:0000313" key="8">
    <source>
        <dbReference type="Proteomes" id="UP001060104"/>
    </source>
</evidence>
<dbReference type="Pfam" id="PF12984">
    <property type="entry name" value="DUF3868"/>
    <property type="match status" value="1"/>
</dbReference>
<keyword evidence="1" id="KW-0175">Coiled coil</keyword>
<organism evidence="4 7">
    <name type="scientific">Bacteroides faecis</name>
    <dbReference type="NCBI Taxonomy" id="674529"/>
    <lineage>
        <taxon>Bacteria</taxon>
        <taxon>Pseudomonadati</taxon>
        <taxon>Bacteroidota</taxon>
        <taxon>Bacteroidia</taxon>
        <taxon>Bacteroidales</taxon>
        <taxon>Bacteroidaceae</taxon>
        <taxon>Bacteroides</taxon>
    </lineage>
</organism>
<dbReference type="GeneID" id="69589028"/>
<feature type="coiled-coil region" evidence="1">
    <location>
        <begin position="419"/>
        <end position="479"/>
    </location>
</feature>
<evidence type="ECO:0000313" key="6">
    <source>
        <dbReference type="EMBL" id="UVQ76867.1"/>
    </source>
</evidence>
<proteinExistence type="predicted"/>
<evidence type="ECO:0000259" key="3">
    <source>
        <dbReference type="Pfam" id="PF12984"/>
    </source>
</evidence>
<dbReference type="RefSeq" id="WP_010536838.1">
    <property type="nucleotide sequence ID" value="NZ_CABMFH010000030.1"/>
</dbReference>
<dbReference type="Proteomes" id="UP000095606">
    <property type="component" value="Unassembled WGS sequence"/>
</dbReference>
<dbReference type="Proteomes" id="UP001204548">
    <property type="component" value="Unassembled WGS sequence"/>
</dbReference>
<feature type="chain" id="PRO_5044593148" evidence="2">
    <location>
        <begin position="20"/>
        <end position="485"/>
    </location>
</feature>
<dbReference type="EMBL" id="JANUTS010000001">
    <property type="protein sequence ID" value="MCS2792214.1"/>
    <property type="molecule type" value="Genomic_DNA"/>
</dbReference>